<evidence type="ECO:0000259" key="5">
    <source>
        <dbReference type="PROSITE" id="PS51934"/>
    </source>
</evidence>
<organism evidence="6 7">
    <name type="scientific">Ditylenchus destructor</name>
    <dbReference type="NCBI Taxonomy" id="166010"/>
    <lineage>
        <taxon>Eukaryota</taxon>
        <taxon>Metazoa</taxon>
        <taxon>Ecdysozoa</taxon>
        <taxon>Nematoda</taxon>
        <taxon>Chromadorea</taxon>
        <taxon>Rhabditida</taxon>
        <taxon>Tylenchina</taxon>
        <taxon>Tylenchomorpha</taxon>
        <taxon>Sphaerularioidea</taxon>
        <taxon>Anguinidae</taxon>
        <taxon>Anguininae</taxon>
        <taxon>Ditylenchus</taxon>
    </lineage>
</organism>
<dbReference type="GO" id="GO:0016410">
    <property type="term" value="F:N-acyltransferase activity"/>
    <property type="evidence" value="ECO:0007669"/>
    <property type="project" value="TreeGrafter"/>
</dbReference>
<accession>A0AAD4R3W0</accession>
<dbReference type="EMBL" id="JAKKPZ010000013">
    <property type="protein sequence ID" value="KAI1714318.1"/>
    <property type="molecule type" value="Genomic_DNA"/>
</dbReference>
<evidence type="ECO:0000256" key="3">
    <source>
        <dbReference type="ARBA" id="ARBA00022801"/>
    </source>
</evidence>
<sequence>MCYFLLPMFEDSPGHNYNHRFSFNVGTTASVLSTVSDPPSQKSSLAKSLYVRNWDKPGVSTMTTPAVRPSAIRSELLATTWQRAADLSPKLELGDLVEFGRNRYMHWGVYIGVINGIQCIAHISTDTGDFDDVDISNKKELSSKIMHGSTAKVRSDPFFNIAGQDLCRVNNYLDGSRNPFPPVIIRDRALYQLGSGNYNLLHNNCEHFAKWCRYGSRESNQATVGKTALIGVTALAITGSLPVALTVTTVGFACMKYLGPLHQAIVQRSFL</sequence>
<keyword evidence="6" id="KW-0012">Acyltransferase</keyword>
<comment type="caution">
    <text evidence="6">The sequence shown here is derived from an EMBL/GenBank/DDBJ whole genome shotgun (WGS) entry which is preliminary data.</text>
</comment>
<dbReference type="GO" id="GO:0004623">
    <property type="term" value="F:phospholipase A2 activity"/>
    <property type="evidence" value="ECO:0007669"/>
    <property type="project" value="TreeGrafter"/>
</dbReference>
<proteinExistence type="inferred from homology"/>
<evidence type="ECO:0000256" key="2">
    <source>
        <dbReference type="ARBA" id="ARBA00022679"/>
    </source>
</evidence>
<dbReference type="Pfam" id="PF04970">
    <property type="entry name" value="LRAT"/>
    <property type="match status" value="1"/>
</dbReference>
<dbReference type="InterPro" id="IPR051496">
    <property type="entry name" value="H-rev107_PLA/AT"/>
</dbReference>
<dbReference type="PANTHER" id="PTHR13943:SF77">
    <property type="entry name" value="LRAT DOMAIN-CONTAINING PROTEIN"/>
    <property type="match status" value="1"/>
</dbReference>
<protein>
    <submittedName>
        <fullName evidence="6">Lecithin retinol acyltransferase domain-containing protein</fullName>
    </submittedName>
</protein>
<dbReference type="Proteomes" id="UP001201812">
    <property type="component" value="Unassembled WGS sequence"/>
</dbReference>
<keyword evidence="7" id="KW-1185">Reference proteome</keyword>
<dbReference type="GO" id="GO:0005737">
    <property type="term" value="C:cytoplasm"/>
    <property type="evidence" value="ECO:0007669"/>
    <property type="project" value="TreeGrafter"/>
</dbReference>
<evidence type="ECO:0000256" key="4">
    <source>
        <dbReference type="ARBA" id="ARBA00023098"/>
    </source>
</evidence>
<evidence type="ECO:0000256" key="1">
    <source>
        <dbReference type="ARBA" id="ARBA00007824"/>
    </source>
</evidence>
<dbReference type="PROSITE" id="PS51934">
    <property type="entry name" value="LRAT"/>
    <property type="match status" value="1"/>
</dbReference>
<feature type="domain" description="LRAT" evidence="5">
    <location>
        <begin position="96"/>
        <end position="221"/>
    </location>
</feature>
<evidence type="ECO:0000313" key="6">
    <source>
        <dbReference type="EMBL" id="KAI1714318.1"/>
    </source>
</evidence>
<dbReference type="AlphaFoldDB" id="A0AAD4R3W0"/>
<dbReference type="GO" id="GO:0070292">
    <property type="term" value="P:N-acylphosphatidylethanolamine metabolic process"/>
    <property type="evidence" value="ECO:0007669"/>
    <property type="project" value="TreeGrafter"/>
</dbReference>
<gene>
    <name evidence="6" type="ORF">DdX_08411</name>
</gene>
<reference evidence="6" key="1">
    <citation type="submission" date="2022-01" db="EMBL/GenBank/DDBJ databases">
        <title>Genome Sequence Resource for Two Populations of Ditylenchus destructor, the Migratory Endoparasitic Phytonematode.</title>
        <authorList>
            <person name="Zhang H."/>
            <person name="Lin R."/>
            <person name="Xie B."/>
        </authorList>
    </citation>
    <scope>NUCLEOTIDE SEQUENCE</scope>
    <source>
        <strain evidence="6">BazhouSP</strain>
    </source>
</reference>
<dbReference type="GO" id="GO:0008970">
    <property type="term" value="F:phospholipase A1 activity"/>
    <property type="evidence" value="ECO:0007669"/>
    <property type="project" value="TreeGrafter"/>
</dbReference>
<evidence type="ECO:0000313" key="7">
    <source>
        <dbReference type="Proteomes" id="UP001201812"/>
    </source>
</evidence>
<keyword evidence="2" id="KW-0808">Transferase</keyword>
<name>A0AAD4R3W0_9BILA</name>
<dbReference type="InterPro" id="IPR007053">
    <property type="entry name" value="LRAT_dom"/>
</dbReference>
<keyword evidence="3" id="KW-0378">Hydrolase</keyword>
<dbReference type="PANTHER" id="PTHR13943">
    <property type="entry name" value="HRAS-LIKE SUPPRESSOR - RELATED"/>
    <property type="match status" value="1"/>
</dbReference>
<comment type="similarity">
    <text evidence="1">Belongs to the H-rev107 family.</text>
</comment>
<keyword evidence="4" id="KW-0443">Lipid metabolism</keyword>
<dbReference type="Gene3D" id="3.90.1720.10">
    <property type="entry name" value="endopeptidase domain like (from Nostoc punctiforme)"/>
    <property type="match status" value="1"/>
</dbReference>